<name>E0TAX1_PARBH</name>
<dbReference type="AlphaFoldDB" id="E0TAX1"/>
<dbReference type="EMBL" id="CP002156">
    <property type="protein sequence ID" value="ADM08180.1"/>
    <property type="molecule type" value="Genomic_DNA"/>
</dbReference>
<protein>
    <submittedName>
        <fullName evidence="3">Antirestriction protein</fullName>
    </submittedName>
</protein>
<evidence type="ECO:0000313" key="4">
    <source>
        <dbReference type="Proteomes" id="UP000001302"/>
    </source>
</evidence>
<dbReference type="Pfam" id="PF08401">
    <property type="entry name" value="ArdcN"/>
    <property type="match status" value="1"/>
</dbReference>
<dbReference type="Pfam" id="PF18818">
    <property type="entry name" value="MPTase-PolyVal"/>
    <property type="match status" value="1"/>
</dbReference>
<dbReference type="eggNOG" id="COG4227">
    <property type="taxonomic scope" value="Bacteria"/>
</dbReference>
<dbReference type="Proteomes" id="UP000001302">
    <property type="component" value="Chromosome"/>
</dbReference>
<dbReference type="PIRSF" id="PIRSF037112">
    <property type="entry name" value="Antirestriction_ArdC"/>
    <property type="match status" value="1"/>
</dbReference>
<reference evidence="3 4" key="2">
    <citation type="journal article" date="2011" name="J. Bacteriol.">
        <title>Complete genome sequence of strain HTCC2503T of Parvularcula bermudensis, the type species of the order "Parvularculales" in the class Alphaproteobacteria.</title>
        <authorList>
            <person name="Oh H.M."/>
            <person name="Kang I."/>
            <person name="Vergin K.L."/>
            <person name="Kang D."/>
            <person name="Rhee K.H."/>
            <person name="Giovannoni S.J."/>
            <person name="Cho J.C."/>
        </authorList>
    </citation>
    <scope>NUCLEOTIDE SEQUENCE [LARGE SCALE GENOMIC DNA]</scope>
    <source>
        <strain evidence="4">ATCC BAA-594 / HTCC2503 / KCTC 12087</strain>
    </source>
</reference>
<gene>
    <name evidence="3" type="ordered locus">PB2503_00497</name>
</gene>
<dbReference type="InterPro" id="IPR013610">
    <property type="entry name" value="ArdC_N"/>
</dbReference>
<sequence length="308" mass="34603">MTRRRRERTRGDLYEEVTARIIAQMEEGTVPWVQPWTSKGPGSPALGLPQNAATRRPYSGINILLLWGAAQEQERESQLWLTFKQALALGGAVRKGEKGTTIVYADRFTPQREKQKAEESGGAAREVAFLKRYTVFHVDQCDGLPDDAVTGRVPLPPRQIEPDAERLIEATGADFRVGGDRAYYVPSQDFIQVPPQAAFRDQINYYRTCFHELGHWTGHATRLARDLTTNFGTKDYAREELVAEMASAFLCAEMGIVPTVRHADYLASWLDILREDKRAIFRAASLASKAADFVLAFRTPQETDQRAA</sequence>
<keyword evidence="4" id="KW-1185">Reference proteome</keyword>
<dbReference type="OrthoDB" id="9792687at2"/>
<feature type="domain" description="N-terminal" evidence="1">
    <location>
        <begin position="12"/>
        <end position="136"/>
    </location>
</feature>
<dbReference type="GO" id="GO:0003697">
    <property type="term" value="F:single-stranded DNA binding"/>
    <property type="evidence" value="ECO:0007669"/>
    <property type="project" value="InterPro"/>
</dbReference>
<evidence type="ECO:0000259" key="1">
    <source>
        <dbReference type="Pfam" id="PF08401"/>
    </source>
</evidence>
<evidence type="ECO:0000313" key="3">
    <source>
        <dbReference type="EMBL" id="ADM08180.1"/>
    </source>
</evidence>
<dbReference type="InterPro" id="IPR041459">
    <property type="entry name" value="MPTase-PolyVal"/>
</dbReference>
<dbReference type="RefSeq" id="WP_013299154.1">
    <property type="nucleotide sequence ID" value="NC_014414.1"/>
</dbReference>
<dbReference type="HOGENOM" id="CLU_041111_0_0_5"/>
<dbReference type="KEGG" id="pbr:PB2503_00497"/>
<dbReference type="InterPro" id="IPR017113">
    <property type="entry name" value="Antirestriction_ArdC"/>
</dbReference>
<accession>E0TAX1</accession>
<dbReference type="STRING" id="314260.PB2503_00497"/>
<organism evidence="3 4">
    <name type="scientific">Parvularcula bermudensis (strain ATCC BAA-594 / HTCC2503 / KCTC 12087)</name>
    <dbReference type="NCBI Taxonomy" id="314260"/>
    <lineage>
        <taxon>Bacteria</taxon>
        <taxon>Pseudomonadati</taxon>
        <taxon>Pseudomonadota</taxon>
        <taxon>Alphaproteobacteria</taxon>
        <taxon>Parvularculales</taxon>
        <taxon>Parvularculaceae</taxon>
        <taxon>Parvularcula</taxon>
    </lineage>
</organism>
<reference evidence="4" key="1">
    <citation type="submission" date="2010-08" db="EMBL/GenBank/DDBJ databases">
        <title>Genome sequence of Parvularcula bermudensis HTCC2503.</title>
        <authorList>
            <person name="Kang D.-M."/>
            <person name="Oh H.-M."/>
            <person name="Cho J.-C."/>
        </authorList>
    </citation>
    <scope>NUCLEOTIDE SEQUENCE [LARGE SCALE GENOMIC DNA]</scope>
    <source>
        <strain evidence="4">ATCC BAA-594 / HTCC2503 / KCTC 12087</strain>
    </source>
</reference>
<proteinExistence type="predicted"/>
<evidence type="ECO:0000259" key="2">
    <source>
        <dbReference type="Pfam" id="PF18818"/>
    </source>
</evidence>
<feature type="domain" description="Polyvalent protein metallopeptidase" evidence="2">
    <location>
        <begin position="163"/>
        <end position="285"/>
    </location>
</feature>